<evidence type="ECO:0000313" key="4">
    <source>
        <dbReference type="EMBL" id="MBB1244342.1"/>
    </source>
</evidence>
<feature type="region of interest" description="Disordered" evidence="1">
    <location>
        <begin position="1"/>
        <end position="76"/>
    </location>
</feature>
<organism evidence="4 5">
    <name type="scientific">Streptomyces durbertensis</name>
    <dbReference type="NCBI Taxonomy" id="2448886"/>
    <lineage>
        <taxon>Bacteria</taxon>
        <taxon>Bacillati</taxon>
        <taxon>Actinomycetota</taxon>
        <taxon>Actinomycetes</taxon>
        <taxon>Kitasatosporales</taxon>
        <taxon>Streptomycetaceae</taxon>
        <taxon>Streptomyces</taxon>
    </lineage>
</organism>
<sequence length="408" mass="42555">MNESPGWTSPGSSPSEPTGPSKDNKQQPTGWSAQQPPTGQPTSWPQPGGWNAPGQPPGGPGPGGHWGPTWQQAPAAKPGVIPLRPLGVGEILDGAVSTMRAHWRPVLGIALGIAILAQIVATGSQALWFRGNEALAEVNRNPDVAPSVVLEAYERELQSQIIPAIASMLAVVVATAILTMIVSRAVLGRPVTLGQAWQDARPLLLRLLGLSLLVNLIVVGVILVCMGPGILLLAAGGGAGAGALTVLGFFGGAVLAVWLWVRLCLAAPALMLERQGVLFALRRSAKLVTGAWWRTFGIQLLALVFVMILSLMITIPATVVAALFGDGDVLENLTGGTAEFSWSTALVMAVASIITYTLALPFTAGVTALLYIDRRIRREALDLELARAAGVPGHGPDEQPPNNPPANP</sequence>
<feature type="compositionally biased region" description="Pro residues" evidence="1">
    <location>
        <begin position="398"/>
        <end position="408"/>
    </location>
</feature>
<dbReference type="EMBL" id="WMLF01000146">
    <property type="protein sequence ID" value="MBB1244342.1"/>
    <property type="molecule type" value="Genomic_DNA"/>
</dbReference>
<accession>A0ABR6EG88</accession>
<dbReference type="PANTHER" id="PTHR33133:SF1">
    <property type="entry name" value="EXPRESSED PROTEIN-RELATED"/>
    <property type="match status" value="1"/>
</dbReference>
<dbReference type="Proteomes" id="UP000766698">
    <property type="component" value="Unassembled WGS sequence"/>
</dbReference>
<dbReference type="RefSeq" id="WP_182855706.1">
    <property type="nucleotide sequence ID" value="NZ_WMLF01000146.1"/>
</dbReference>
<feature type="transmembrane region" description="Helical" evidence="2">
    <location>
        <begin position="300"/>
        <end position="325"/>
    </location>
</feature>
<comment type="caution">
    <text evidence="4">The sequence shown here is derived from an EMBL/GenBank/DDBJ whole genome shotgun (WGS) entry which is preliminary data.</text>
</comment>
<reference evidence="5" key="1">
    <citation type="journal article" date="2020" name="Syst. Appl. Microbiol.">
        <title>Streptomyces alkaliterrae sp. nov., isolated from an alkaline soil, and emended descriptions of Streptomyces alkaliphilus, Streptomyces calidiresistens and Streptomyces durbertensis.</title>
        <authorList>
            <person name="Swiecimska M."/>
            <person name="Golinska P."/>
            <person name="Nouioui I."/>
            <person name="Wypij M."/>
            <person name="Rai M."/>
            <person name="Sangal V."/>
            <person name="Goodfellow M."/>
        </authorList>
    </citation>
    <scope>NUCLEOTIDE SEQUENCE [LARGE SCALE GENOMIC DNA]</scope>
    <source>
        <strain evidence="5">DSM 104538</strain>
    </source>
</reference>
<evidence type="ECO:0000313" key="5">
    <source>
        <dbReference type="Proteomes" id="UP000766698"/>
    </source>
</evidence>
<feature type="region of interest" description="Disordered" evidence="1">
    <location>
        <begin position="389"/>
        <end position="408"/>
    </location>
</feature>
<feature type="compositionally biased region" description="Low complexity" evidence="1">
    <location>
        <begin position="1"/>
        <end position="21"/>
    </location>
</feature>
<dbReference type="Pfam" id="PF25231">
    <property type="entry name" value="DUF7847"/>
    <property type="match status" value="1"/>
</dbReference>
<proteinExistence type="predicted"/>
<feature type="compositionally biased region" description="Polar residues" evidence="1">
    <location>
        <begin position="26"/>
        <end position="43"/>
    </location>
</feature>
<feature type="transmembrane region" description="Helical" evidence="2">
    <location>
        <begin position="230"/>
        <end position="261"/>
    </location>
</feature>
<gene>
    <name evidence="4" type="ORF">GL263_12340</name>
</gene>
<evidence type="ECO:0000256" key="1">
    <source>
        <dbReference type="SAM" id="MobiDB-lite"/>
    </source>
</evidence>
<feature type="transmembrane region" description="Helical" evidence="2">
    <location>
        <begin position="161"/>
        <end position="182"/>
    </location>
</feature>
<protein>
    <recommendedName>
        <fullName evidence="3">DUF7847 domain-containing protein</fullName>
    </recommendedName>
</protein>
<feature type="transmembrane region" description="Helical" evidence="2">
    <location>
        <begin position="203"/>
        <end position="224"/>
    </location>
</feature>
<dbReference type="PANTHER" id="PTHR33133">
    <property type="entry name" value="OS08G0107100 PROTEIN-RELATED"/>
    <property type="match status" value="1"/>
</dbReference>
<keyword evidence="5" id="KW-1185">Reference proteome</keyword>
<name>A0ABR6EG88_9ACTN</name>
<feature type="domain" description="DUF7847" evidence="3">
    <location>
        <begin position="88"/>
        <end position="371"/>
    </location>
</feature>
<evidence type="ECO:0000256" key="2">
    <source>
        <dbReference type="SAM" id="Phobius"/>
    </source>
</evidence>
<keyword evidence="2" id="KW-1133">Transmembrane helix</keyword>
<keyword evidence="2" id="KW-0472">Membrane</keyword>
<evidence type="ECO:0000259" key="3">
    <source>
        <dbReference type="Pfam" id="PF25231"/>
    </source>
</evidence>
<dbReference type="InterPro" id="IPR057169">
    <property type="entry name" value="DUF7847"/>
</dbReference>
<feature type="transmembrane region" description="Helical" evidence="2">
    <location>
        <begin position="345"/>
        <end position="372"/>
    </location>
</feature>
<keyword evidence="2" id="KW-0812">Transmembrane</keyword>
<feature type="transmembrane region" description="Helical" evidence="2">
    <location>
        <begin position="106"/>
        <end position="129"/>
    </location>
</feature>